<dbReference type="GO" id="GO:0006139">
    <property type="term" value="P:nucleobase-containing compound metabolic process"/>
    <property type="evidence" value="ECO:0007669"/>
    <property type="project" value="InterPro"/>
</dbReference>
<dbReference type="InterPro" id="IPR002782">
    <property type="entry name" value="Mut7-C_RNAse_dom"/>
</dbReference>
<sequence length="484" mass="55272">MDTMDNLDAEKVIGIDTEGMPHFHSVKEQVALIQVASSTAVYLIDVIALKKVLDEKQWLTFFEIILFSDDVVTIGYDFNNDLRFLTSTFPCLSEYLPRISNVFCLYRLLSEVLLNPEACEVVFGSKTFAINLNLNEVTKLFLGIELDKSERIGNWAQRPLRLEQKRYAALDAYALIGCFRVISKRLNKLKSASILDSLKHAALMSPASNNSRPDDLNVTTKPETYEEFLSHVLDVSLEVQATKPVGTKPRTVNDTKFALDSMLFGLGKWIRICGFETKHISDRVRLIKFCEENPEFYAVSAGKAFKEIRRCLPPHQVLCVPINTQDSRSNSRQFAHLMRQLKIVINEENMYSRCVRCNKKSFCRVPKLVAKALFYTKVLFLGIDWVGISRDHVNSVLEELFDHAIKEDEFPYNGEIPEGQYAISSNEKPIICRCKDCEVDITNQLLDFGDEGAIELSMPVNSKEPFDEEFQFRACLFCGKVQYR</sequence>
<dbReference type="Pfam" id="PF01612">
    <property type="entry name" value="DNA_pol_A_exo1"/>
    <property type="match status" value="1"/>
</dbReference>
<accession>A0A915EKV2</accession>
<dbReference type="AlphaFoldDB" id="A0A915EKV2"/>
<dbReference type="WBParaSite" id="jg6965">
    <property type="protein sequence ID" value="jg6965"/>
    <property type="gene ID" value="jg6965"/>
</dbReference>
<protein>
    <submittedName>
        <fullName evidence="3">3'-5' exonuclease domain-containing protein</fullName>
    </submittedName>
</protein>
<dbReference type="PANTHER" id="PTHR47765:SF2">
    <property type="entry name" value="EXONUCLEASE MUT-7 HOMOLOG"/>
    <property type="match status" value="1"/>
</dbReference>
<dbReference type="Proteomes" id="UP000887574">
    <property type="component" value="Unplaced"/>
</dbReference>
<dbReference type="GO" id="GO:0003676">
    <property type="term" value="F:nucleic acid binding"/>
    <property type="evidence" value="ECO:0007669"/>
    <property type="project" value="InterPro"/>
</dbReference>
<dbReference type="Pfam" id="PF01927">
    <property type="entry name" value="Mut7-C"/>
    <property type="match status" value="1"/>
</dbReference>
<feature type="domain" description="3'-5' exonuclease" evidence="1">
    <location>
        <begin position="1"/>
        <end position="187"/>
    </location>
</feature>
<dbReference type="InterPro" id="IPR036397">
    <property type="entry name" value="RNaseH_sf"/>
</dbReference>
<name>A0A915EKV2_9BILA</name>
<proteinExistence type="predicted"/>
<evidence type="ECO:0000313" key="3">
    <source>
        <dbReference type="WBParaSite" id="jg6965"/>
    </source>
</evidence>
<reference evidence="3" key="1">
    <citation type="submission" date="2022-11" db="UniProtKB">
        <authorList>
            <consortium name="WormBaseParasite"/>
        </authorList>
    </citation>
    <scope>IDENTIFICATION</scope>
</reference>
<dbReference type="SMART" id="SM00474">
    <property type="entry name" value="35EXOc"/>
    <property type="match status" value="1"/>
</dbReference>
<dbReference type="InterPro" id="IPR012337">
    <property type="entry name" value="RNaseH-like_sf"/>
</dbReference>
<organism evidence="2 3">
    <name type="scientific">Ditylenchus dipsaci</name>
    <dbReference type="NCBI Taxonomy" id="166011"/>
    <lineage>
        <taxon>Eukaryota</taxon>
        <taxon>Metazoa</taxon>
        <taxon>Ecdysozoa</taxon>
        <taxon>Nematoda</taxon>
        <taxon>Chromadorea</taxon>
        <taxon>Rhabditida</taxon>
        <taxon>Tylenchina</taxon>
        <taxon>Tylenchomorpha</taxon>
        <taxon>Sphaerularioidea</taxon>
        <taxon>Anguinidae</taxon>
        <taxon>Anguininae</taxon>
        <taxon>Ditylenchus</taxon>
    </lineage>
</organism>
<evidence type="ECO:0000259" key="1">
    <source>
        <dbReference type="SMART" id="SM00474"/>
    </source>
</evidence>
<dbReference type="PANTHER" id="PTHR47765">
    <property type="entry name" value="3'-5' EXONUCLEASE DOMAIN-CONTAINING PROTEIN"/>
    <property type="match status" value="1"/>
</dbReference>
<dbReference type="GO" id="GO:0008408">
    <property type="term" value="F:3'-5' exonuclease activity"/>
    <property type="evidence" value="ECO:0007669"/>
    <property type="project" value="InterPro"/>
</dbReference>
<keyword evidence="2" id="KW-1185">Reference proteome</keyword>
<dbReference type="Gene3D" id="3.30.420.10">
    <property type="entry name" value="Ribonuclease H-like superfamily/Ribonuclease H"/>
    <property type="match status" value="1"/>
</dbReference>
<evidence type="ECO:0000313" key="2">
    <source>
        <dbReference type="Proteomes" id="UP000887574"/>
    </source>
</evidence>
<dbReference type="InterPro" id="IPR002562">
    <property type="entry name" value="3'-5'_exonuclease_dom"/>
</dbReference>
<dbReference type="SUPFAM" id="SSF53098">
    <property type="entry name" value="Ribonuclease H-like"/>
    <property type="match status" value="1"/>
</dbReference>
<dbReference type="InterPro" id="IPR052408">
    <property type="entry name" value="Exonuclease_MUT-7-like"/>
</dbReference>